<dbReference type="RefSeq" id="WP_134379680.1">
    <property type="nucleotide sequence ID" value="NZ_SORX01000002.1"/>
</dbReference>
<organism evidence="1 2">
    <name type="scientific">Jeotgalibacillus salarius</name>
    <dbReference type="NCBI Taxonomy" id="546023"/>
    <lineage>
        <taxon>Bacteria</taxon>
        <taxon>Bacillati</taxon>
        <taxon>Bacillota</taxon>
        <taxon>Bacilli</taxon>
        <taxon>Bacillales</taxon>
        <taxon>Caryophanaceae</taxon>
        <taxon>Jeotgalibacillus</taxon>
    </lineage>
</organism>
<protein>
    <submittedName>
        <fullName evidence="1">Uncharacterized protein</fullName>
    </submittedName>
</protein>
<evidence type="ECO:0000313" key="1">
    <source>
        <dbReference type="EMBL" id="TFE02862.1"/>
    </source>
</evidence>
<gene>
    <name evidence="1" type="ORF">E2626_03380</name>
</gene>
<evidence type="ECO:0000313" key="2">
    <source>
        <dbReference type="Proteomes" id="UP000297776"/>
    </source>
</evidence>
<dbReference type="AlphaFoldDB" id="A0A4Y8LJN4"/>
<dbReference type="OrthoDB" id="9922558at2"/>
<comment type="caution">
    <text evidence="1">The sequence shown here is derived from an EMBL/GenBank/DDBJ whole genome shotgun (WGS) entry which is preliminary data.</text>
</comment>
<dbReference type="EMBL" id="SORX01000002">
    <property type="protein sequence ID" value="TFE02862.1"/>
    <property type="molecule type" value="Genomic_DNA"/>
</dbReference>
<proteinExistence type="predicted"/>
<name>A0A4Y8LJN4_9BACL</name>
<dbReference type="Proteomes" id="UP000297776">
    <property type="component" value="Unassembled WGS sequence"/>
</dbReference>
<accession>A0A4Y8LJN4</accession>
<reference evidence="1 2" key="1">
    <citation type="submission" date="2019-03" db="EMBL/GenBank/DDBJ databases">
        <authorList>
            <person name="Yang Y."/>
        </authorList>
    </citation>
    <scope>NUCLEOTIDE SEQUENCE [LARGE SCALE GENOMIC DNA]</scope>
    <source>
        <strain evidence="1 2">ASL-1</strain>
    </source>
</reference>
<sequence length="69" mass="8344">MNHERITAEEAIKLYYEDGQPVEFYNGFNRQWVRLNAEARIDAVFVPHRKFRMVIEDEDQVKCLEQDEL</sequence>
<keyword evidence="2" id="KW-1185">Reference proteome</keyword>